<dbReference type="Pfam" id="PF02935">
    <property type="entry name" value="COX7C"/>
    <property type="match status" value="1"/>
</dbReference>
<comment type="subcellular location">
    <subcellularLocation>
        <location evidence="1 10">Mitochondrion inner membrane</location>
        <topology evidence="1 10">Single-pass membrane protein</topology>
    </subcellularLocation>
</comment>
<evidence type="ECO:0000256" key="1">
    <source>
        <dbReference type="ARBA" id="ARBA00004434"/>
    </source>
</evidence>
<evidence type="ECO:0000256" key="8">
    <source>
        <dbReference type="ARBA" id="ARBA00023128"/>
    </source>
</evidence>
<dbReference type="InterPro" id="IPR004202">
    <property type="entry name" value="COX7C/Cox8"/>
</dbReference>
<evidence type="ECO:0000256" key="4">
    <source>
        <dbReference type="ARBA" id="ARBA00022692"/>
    </source>
</evidence>
<keyword evidence="5 10" id="KW-0999">Mitochondrion inner membrane</keyword>
<feature type="non-terminal residue" evidence="11">
    <location>
        <position position="57"/>
    </location>
</feature>
<dbReference type="UniPathway" id="UPA00705"/>
<keyword evidence="9" id="KW-0472">Membrane</keyword>
<dbReference type="GO" id="GO:0005743">
    <property type="term" value="C:mitochondrial inner membrane"/>
    <property type="evidence" value="ECO:0007669"/>
    <property type="project" value="UniProtKB-SubCell"/>
</dbReference>
<dbReference type="HOGENOM" id="CLU_147541_1_0_1"/>
<evidence type="ECO:0000256" key="7">
    <source>
        <dbReference type="ARBA" id="ARBA00022989"/>
    </source>
</evidence>
<evidence type="ECO:0000256" key="10">
    <source>
        <dbReference type="RuleBase" id="RU368123"/>
    </source>
</evidence>
<comment type="pathway">
    <text evidence="2 10">Energy metabolism; oxidative phosphorylation.</text>
</comment>
<gene>
    <name evidence="11" type="ORF">A1O9_07752</name>
</gene>
<keyword evidence="12" id="KW-1185">Reference proteome</keyword>
<evidence type="ECO:0000256" key="5">
    <source>
        <dbReference type="ARBA" id="ARBA00022792"/>
    </source>
</evidence>
<dbReference type="STRING" id="1182545.A0A072P8H2"/>
<accession>A0A072P8H2</accession>
<evidence type="ECO:0000313" key="12">
    <source>
        <dbReference type="Proteomes" id="UP000027920"/>
    </source>
</evidence>
<organism evidence="11 12">
    <name type="scientific">Exophiala aquamarina CBS 119918</name>
    <dbReference type="NCBI Taxonomy" id="1182545"/>
    <lineage>
        <taxon>Eukaryota</taxon>
        <taxon>Fungi</taxon>
        <taxon>Dikarya</taxon>
        <taxon>Ascomycota</taxon>
        <taxon>Pezizomycotina</taxon>
        <taxon>Eurotiomycetes</taxon>
        <taxon>Chaetothyriomycetidae</taxon>
        <taxon>Chaetothyriales</taxon>
        <taxon>Herpotrichiellaceae</taxon>
        <taxon>Exophiala</taxon>
    </lineage>
</organism>
<protein>
    <recommendedName>
        <fullName evidence="10">Cytochrome c oxidase subunit 8, mitochondrial</fullName>
    </recommendedName>
    <alternativeName>
        <fullName evidence="10">Cytochrome c oxidase polypeptide VIII</fullName>
    </alternativeName>
</protein>
<evidence type="ECO:0000256" key="6">
    <source>
        <dbReference type="ARBA" id="ARBA00022946"/>
    </source>
</evidence>
<feature type="non-terminal residue" evidence="11">
    <location>
        <position position="1"/>
    </location>
</feature>
<evidence type="ECO:0000256" key="2">
    <source>
        <dbReference type="ARBA" id="ARBA00004673"/>
    </source>
</evidence>
<dbReference type="GO" id="GO:0045277">
    <property type="term" value="C:respiratory chain complex IV"/>
    <property type="evidence" value="ECO:0007669"/>
    <property type="project" value="UniProtKB-UniRule"/>
</dbReference>
<dbReference type="OrthoDB" id="9974841at2759"/>
<dbReference type="RefSeq" id="XP_013258761.1">
    <property type="nucleotide sequence ID" value="XM_013403307.1"/>
</dbReference>
<proteinExistence type="inferred from homology"/>
<evidence type="ECO:0000313" key="11">
    <source>
        <dbReference type="EMBL" id="KEF56171.1"/>
    </source>
</evidence>
<dbReference type="InterPro" id="IPR036636">
    <property type="entry name" value="COX7C/Cox8_sf"/>
</dbReference>
<keyword evidence="4" id="KW-0812">Transmembrane</keyword>
<evidence type="ECO:0000256" key="3">
    <source>
        <dbReference type="ARBA" id="ARBA00010514"/>
    </source>
</evidence>
<comment type="subunit">
    <text evidence="10">Component of the cytochrome c oxidase (complex IV, CIV), a multisubunit enzyme composed of a catalytic core of 3 subunits and several supernumerary subunits. The complex exists as a monomer or a dimer and forms supercomplexes (SCs) in the inner mitochondrial membrane with ubiquinol-cytochrome c oxidoreductase (cytochrome b-c1 complex, complex III, CIII).</text>
</comment>
<keyword evidence="7" id="KW-1133">Transmembrane helix</keyword>
<dbReference type="AlphaFoldDB" id="A0A072P8H2"/>
<dbReference type="Gene3D" id="4.10.49.10">
    <property type="entry name" value="Cytochrome c oxidase subunit VIIc"/>
    <property type="match status" value="1"/>
</dbReference>
<comment type="function">
    <text evidence="10">Component of the cytochrome c oxidase, the last enzyme in the mitochondrial electron transport chain which drives oxidative phosphorylation. The respiratory chain contains 3 multisubunit complexes succinate dehydrogenase (complex II, CII), ubiquinol-cytochrome c oxidoreductase (cytochrome b-c1 complex, complex III, CIII) and cytochrome c oxidase (complex IV, CIV), that cooperate to transfer electrons derived from NADH and succinate to molecular oxygen, creating an electrochemical gradient over the inner membrane that drives transmembrane transport and the ATP synthase. Cytochrome c oxidase is the component of the respiratory chain that catalyzes the reduction of oxygen to water. Electrons originating from reduced cytochrome c in the intermembrane space (IMS) are transferred via the dinuclear copper A center (CU(A)) of subunit 2 and heme A of subunit 1 to the active site in subunit 1, a binuclear center (BNC) formed by heme A3 and copper B (CU(B)). The BNC reduces molecular oxygen to 2 water molecules using 4 electrons from cytochrome c in the IMS and 4 protons from the mitochondrial matrix.</text>
</comment>
<dbReference type="GeneID" id="25282665"/>
<keyword evidence="6 10" id="KW-0809">Transit peptide</keyword>
<keyword evidence="8 10" id="KW-0496">Mitochondrion</keyword>
<dbReference type="VEuPathDB" id="FungiDB:A1O9_07752"/>
<dbReference type="PANTHER" id="PTHR13313">
    <property type="entry name" value="CYTOCHROME C OXIDASE SUBUNIT VIIC"/>
    <property type="match status" value="1"/>
</dbReference>
<comment type="caution">
    <text evidence="11">The sequence shown here is derived from an EMBL/GenBank/DDBJ whole genome shotgun (WGS) entry which is preliminary data.</text>
</comment>
<sequence>LLRARIATHTVARRGFSTTRPRRDLFSPHHYPEGPRSNLPFNPKTRFFWLRYWVFMS</sequence>
<dbReference type="Proteomes" id="UP000027920">
    <property type="component" value="Unassembled WGS sequence"/>
</dbReference>
<dbReference type="GO" id="GO:0006123">
    <property type="term" value="P:mitochondrial electron transport, cytochrome c to oxygen"/>
    <property type="evidence" value="ECO:0007669"/>
    <property type="project" value="UniProtKB-UniRule"/>
</dbReference>
<comment type="similarity">
    <text evidence="3 10">Belongs to the cytochrome c oxidase VIIc family.</text>
</comment>
<evidence type="ECO:0000256" key="9">
    <source>
        <dbReference type="ARBA" id="ARBA00023136"/>
    </source>
</evidence>
<dbReference type="PANTHER" id="PTHR13313:SF0">
    <property type="entry name" value="CYTOCHROME C OXIDASE SUBUNIT 7C, MITOCHONDRIAL"/>
    <property type="match status" value="1"/>
</dbReference>
<reference evidence="11 12" key="1">
    <citation type="submission" date="2013-03" db="EMBL/GenBank/DDBJ databases">
        <title>The Genome Sequence of Exophiala aquamarina CBS 119918.</title>
        <authorList>
            <consortium name="The Broad Institute Genomics Platform"/>
            <person name="Cuomo C."/>
            <person name="de Hoog S."/>
            <person name="Gorbushina A."/>
            <person name="Walker B."/>
            <person name="Young S.K."/>
            <person name="Zeng Q."/>
            <person name="Gargeya S."/>
            <person name="Fitzgerald M."/>
            <person name="Haas B."/>
            <person name="Abouelleil A."/>
            <person name="Allen A.W."/>
            <person name="Alvarado L."/>
            <person name="Arachchi H.M."/>
            <person name="Berlin A.M."/>
            <person name="Chapman S.B."/>
            <person name="Gainer-Dewar J."/>
            <person name="Goldberg J."/>
            <person name="Griggs A."/>
            <person name="Gujja S."/>
            <person name="Hansen M."/>
            <person name="Howarth C."/>
            <person name="Imamovic A."/>
            <person name="Ireland A."/>
            <person name="Larimer J."/>
            <person name="McCowan C."/>
            <person name="Murphy C."/>
            <person name="Pearson M."/>
            <person name="Poon T.W."/>
            <person name="Priest M."/>
            <person name="Roberts A."/>
            <person name="Saif S."/>
            <person name="Shea T."/>
            <person name="Sisk P."/>
            <person name="Sykes S."/>
            <person name="Wortman J."/>
            <person name="Nusbaum C."/>
            <person name="Birren B."/>
        </authorList>
    </citation>
    <scope>NUCLEOTIDE SEQUENCE [LARGE SCALE GENOMIC DNA]</scope>
    <source>
        <strain evidence="11 12">CBS 119918</strain>
    </source>
</reference>
<dbReference type="EMBL" id="AMGV01000006">
    <property type="protein sequence ID" value="KEF56171.1"/>
    <property type="molecule type" value="Genomic_DNA"/>
</dbReference>
<name>A0A072P8H2_9EURO</name>